<dbReference type="EMBL" id="CP042829">
    <property type="protein sequence ID" value="QFG02716.1"/>
    <property type="molecule type" value="Genomic_DNA"/>
</dbReference>
<name>A0ABX6C0B4_9CHLR</name>
<reference evidence="1 2" key="1">
    <citation type="submission" date="2019-10" db="EMBL/GenBank/DDBJ databases">
        <title>Thermopilla bonchosmolovskayae gen. nov., sp. nov., a moderately thermophilic Chloroflexi bacterium from a Chukotka hot spring (Arctic, Russia), representing a novel classis Thermopillaia, which include previously uncultivated lineage OLB14.</title>
        <authorList>
            <person name="Kochetkova T.V."/>
            <person name="Zayulina K.S."/>
            <person name="Zhigarkov V.S."/>
            <person name="Minaev N.V."/>
            <person name="Novikov A."/>
            <person name="Toshchakov S.V."/>
            <person name="Elcheninov A.G."/>
            <person name="Kublanov I.V."/>
        </authorList>
    </citation>
    <scope>NUCLEOTIDE SEQUENCE [LARGE SCALE GENOMIC DNA]</scope>
    <source>
        <strain evidence="1 2">3753O</strain>
    </source>
</reference>
<organism evidence="1 2">
    <name type="scientific">Tepidiforma bonchosmolovskayae</name>
    <dbReference type="NCBI Taxonomy" id="2601677"/>
    <lineage>
        <taxon>Bacteria</taxon>
        <taxon>Bacillati</taxon>
        <taxon>Chloroflexota</taxon>
        <taxon>Tepidiformia</taxon>
        <taxon>Tepidiformales</taxon>
        <taxon>Tepidiformaceae</taxon>
        <taxon>Tepidiforma</taxon>
    </lineage>
</organism>
<dbReference type="Pfam" id="PF09609">
    <property type="entry name" value="Cas_GSU0054"/>
    <property type="match status" value="1"/>
</dbReference>
<dbReference type="Proteomes" id="UP000326331">
    <property type="component" value="Chromosome"/>
</dbReference>
<dbReference type="RefSeq" id="WP_158066640.1">
    <property type="nucleotide sequence ID" value="NZ_CP042829.1"/>
</dbReference>
<sequence length="495" mass="54169">MLAIRCQLLGETFEGGAPEDPGAAEWPPSWMRLFSALVAVADHTDPPEVELLEKLEQLQPPAIVADPPALADAPEMAFERQAWVPINKTAKKVEEAKSTSLPGRLANGARGWARFVPRSPDILYSWEDDPLTDAERALLASLCRRVPYLGRSTSPVIVEVVDAGVLEEGVLVPASSREEDPESTDLPTYPVRVPFSGALAALRDAHERKNAGKPGDPWAVGAYVDYRPRVRRSHPPTIRGPFRELVIFALGGPQRDGRHAVEFTDLLRKAVMANLPRPLPAVHGHGPSESPRCAFLALPFVGHPHADGHIIGLAVAVPELEPADLRDLWWALGATAERGLSSPVLGQFTLQRLAPVEQRRAPLALQAWRWTRPSDTWVTAYPAVLDRFVKDRTEIPALIRQTILNSGLPEPVEITSALRPFSGTLPGALDLHPRETTRPGHREGFRPYRHLYLRFAAPVRGPVVIGSMRHYGLGLCVPVTSPATSAAREAEPRDA</sequence>
<protein>
    <submittedName>
        <fullName evidence="1">Type I-U CRISPR-associated protein Cas5/Cas6</fullName>
    </submittedName>
</protein>
<dbReference type="InterPro" id="IPR019089">
    <property type="entry name" value="Cas_GSU0054"/>
</dbReference>
<gene>
    <name evidence="1" type="primary">cas5u6u</name>
    <name evidence="1" type="ORF">Tbon_05230</name>
</gene>
<proteinExistence type="predicted"/>
<dbReference type="NCBIfam" id="TIGR02165">
    <property type="entry name" value="cas5_6_GSU0054"/>
    <property type="match status" value="1"/>
</dbReference>
<accession>A0ABX6C0B4</accession>
<evidence type="ECO:0000313" key="1">
    <source>
        <dbReference type="EMBL" id="QFG02716.1"/>
    </source>
</evidence>
<keyword evidence="2" id="KW-1185">Reference proteome</keyword>
<evidence type="ECO:0000313" key="2">
    <source>
        <dbReference type="Proteomes" id="UP000326331"/>
    </source>
</evidence>